<feature type="region of interest" description="Disordered" evidence="1">
    <location>
        <begin position="274"/>
        <end position="415"/>
    </location>
</feature>
<evidence type="ECO:0000313" key="3">
    <source>
        <dbReference type="EMBL" id="KAG2430209.1"/>
    </source>
</evidence>
<feature type="compositionally biased region" description="Basic residues" evidence="1">
    <location>
        <begin position="287"/>
        <end position="300"/>
    </location>
</feature>
<feature type="domain" description="J" evidence="2">
    <location>
        <begin position="23"/>
        <end position="65"/>
    </location>
</feature>
<feature type="compositionally biased region" description="Low complexity" evidence="1">
    <location>
        <begin position="369"/>
        <end position="400"/>
    </location>
</feature>
<feature type="region of interest" description="Disordered" evidence="1">
    <location>
        <begin position="175"/>
        <end position="249"/>
    </location>
</feature>
<dbReference type="Gene3D" id="1.10.287.110">
    <property type="entry name" value="DnaJ domain"/>
    <property type="match status" value="1"/>
</dbReference>
<comment type="caution">
    <text evidence="3">The sequence shown here is derived from an EMBL/GenBank/DDBJ whole genome shotgun (WGS) entry which is preliminary data.</text>
</comment>
<evidence type="ECO:0000259" key="2">
    <source>
        <dbReference type="Pfam" id="PF00226"/>
    </source>
</evidence>
<feature type="region of interest" description="Disordered" evidence="1">
    <location>
        <begin position="141"/>
        <end position="163"/>
    </location>
</feature>
<sequence>MDPAGVAALAGQILRQNCPLRQLGLNDGASAADARAAFRKLSLTFHPDKCTLPQAAEVFQALKQALTPQPAQPAAAPAPARPVTNNRAGLWGGTRGAAVASTWGRSVFAPAATAAAAAPAVSGEPAGGGLQNARRAAELQQATGRPGDVLAKPSWQGARSKAGGAAVDAFAAAGPEPEGQLGKRAHAPASPGGPRPQRPRTLAAKTSGSGDGVVEDAGVGGRAGGSPAAQEHSYGRAAQAAGGGVGSSTWTRRPVFAPHVWLGAGDARANGGARLSGAADAATGSRSARKGRGRQVRGWRARQQDGSVDPDTTWASGSARRPQPQGGSGYSGSSSESERSSGSGGEDDSDFELVSEGGGDQEDGAQRAPGGSRRQQMQPQQQTEPAAEAELQEAAARRGGASAGQGWGRGSGGAWQQRRSLGAFSLGAAAEPPAACNAATAAGGSGAWGPASGAVAVKPDGPSAATAGVIASVLASGRAAAPAAAAAGAASVAAAAPATGPLVAGTASMFSAASAAAPWAELGRPVVAGVLGPGCSTGQERRAYEPAQQFPAAGTHDAGVGLDRAAAAAAAAPTHPSGAGGEEHAAAWAHDAPGACEWAEGADEGQEEGWHDGGAEYGGEDGGEGDGAGACGADGRDLDQELWGDGYGGGEADPEDHMDDRWGGFGPQEPGQPEPGEAPVAGAGADGASGKAASKPGAANRKAKQACLPFQQRKQPAAQQQRQRAHQPVEGAGAADEDQEAWAGAQGGGLQEGTLDTFLQQVRKDADQQAQRAGQARLTNLRSGFMSFGGGARGRGRGRGGRKGGGPGGGGQSSRAPRGGGGGRSGGKAGGGGRGGKGGGAGATGILRFSRAIVPV</sequence>
<feature type="compositionally biased region" description="Low complexity" evidence="1">
    <location>
        <begin position="709"/>
        <end position="734"/>
    </location>
</feature>
<feature type="compositionally biased region" description="Gly residues" evidence="1">
    <location>
        <begin position="401"/>
        <end position="413"/>
    </location>
</feature>
<dbReference type="SUPFAM" id="SSF46565">
    <property type="entry name" value="Chaperone J-domain"/>
    <property type="match status" value="1"/>
</dbReference>
<dbReference type="Pfam" id="PF00226">
    <property type="entry name" value="DnaJ"/>
    <property type="match status" value="1"/>
</dbReference>
<keyword evidence="4" id="KW-1185">Reference proteome</keyword>
<feature type="compositionally biased region" description="Gly residues" evidence="1">
    <location>
        <begin position="803"/>
        <end position="843"/>
    </location>
</feature>
<dbReference type="AlphaFoldDB" id="A0A835SND3"/>
<gene>
    <name evidence="3" type="ORF">HXX76_010308</name>
</gene>
<accession>A0A835SND3</accession>
<feature type="compositionally biased region" description="Low complexity" evidence="1">
    <location>
        <begin position="225"/>
        <end position="240"/>
    </location>
</feature>
<feature type="region of interest" description="Disordered" evidence="1">
    <location>
        <begin position="780"/>
        <end position="847"/>
    </location>
</feature>
<dbReference type="Proteomes" id="UP000650467">
    <property type="component" value="Unassembled WGS sequence"/>
</dbReference>
<dbReference type="InterPro" id="IPR036869">
    <property type="entry name" value="J_dom_sf"/>
</dbReference>
<reference evidence="3" key="1">
    <citation type="journal article" date="2020" name="bioRxiv">
        <title>Comparative genomics of Chlamydomonas.</title>
        <authorList>
            <person name="Craig R.J."/>
            <person name="Hasan A.R."/>
            <person name="Ness R.W."/>
            <person name="Keightley P.D."/>
        </authorList>
    </citation>
    <scope>NUCLEOTIDE SEQUENCE</scope>
    <source>
        <strain evidence="3">SAG 7.73</strain>
    </source>
</reference>
<protein>
    <recommendedName>
        <fullName evidence="2">J domain-containing protein</fullName>
    </recommendedName>
</protein>
<evidence type="ECO:0000313" key="4">
    <source>
        <dbReference type="Proteomes" id="UP000650467"/>
    </source>
</evidence>
<dbReference type="CDD" id="cd06257">
    <property type="entry name" value="DnaJ"/>
    <property type="match status" value="1"/>
</dbReference>
<proteinExistence type="predicted"/>
<dbReference type="EMBL" id="JAEHOC010000028">
    <property type="protein sequence ID" value="KAG2430209.1"/>
    <property type="molecule type" value="Genomic_DNA"/>
</dbReference>
<feature type="compositionally biased region" description="Low complexity" evidence="1">
    <location>
        <begin position="667"/>
        <end position="699"/>
    </location>
</feature>
<name>A0A835SND3_CHLIN</name>
<dbReference type="OrthoDB" id="552455at2759"/>
<dbReference type="InterPro" id="IPR001623">
    <property type="entry name" value="DnaJ_domain"/>
</dbReference>
<evidence type="ECO:0000256" key="1">
    <source>
        <dbReference type="SAM" id="MobiDB-lite"/>
    </source>
</evidence>
<feature type="compositionally biased region" description="Acidic residues" evidence="1">
    <location>
        <begin position="345"/>
        <end position="363"/>
    </location>
</feature>
<feature type="region of interest" description="Disordered" evidence="1">
    <location>
        <begin position="601"/>
        <end position="750"/>
    </location>
</feature>
<organism evidence="3 4">
    <name type="scientific">Chlamydomonas incerta</name>
    <dbReference type="NCBI Taxonomy" id="51695"/>
    <lineage>
        <taxon>Eukaryota</taxon>
        <taxon>Viridiplantae</taxon>
        <taxon>Chlorophyta</taxon>
        <taxon>core chlorophytes</taxon>
        <taxon>Chlorophyceae</taxon>
        <taxon>CS clade</taxon>
        <taxon>Chlamydomonadales</taxon>
        <taxon>Chlamydomonadaceae</taxon>
        <taxon>Chlamydomonas</taxon>
    </lineage>
</organism>